<comment type="caution">
    <text evidence="2">The sequence shown here is derived from an EMBL/GenBank/DDBJ whole genome shotgun (WGS) entry which is preliminary data.</text>
</comment>
<dbReference type="Pfam" id="PF01841">
    <property type="entry name" value="Transglut_core"/>
    <property type="match status" value="1"/>
</dbReference>
<feature type="non-terminal residue" evidence="2">
    <location>
        <position position="1"/>
    </location>
</feature>
<evidence type="ECO:0000259" key="1">
    <source>
        <dbReference type="SMART" id="SM00460"/>
    </source>
</evidence>
<sequence>YSLVDFSFEVIGQEDVLILGKKMRLWHAKGETTYVIPLSIDEWIDESGNSWKSINKTSFTTLTSIRMPKEKALEVSEETFDIAFSTIIKPNVTFGNPQKIQRVTFKLSGISADKIKNFPFDDGSQKIIEVGKDYVIVQTSSQIFKEEEAILFPVKDKEFRRFLKSSAFCQAEDPEIQKVAKEIVSQERNSWGASKKIAEWVEKEMTANYDVGFATAKEIVKNREGDCSEYTVLTVALCRAVGIPARAAVGIMYGRGIFAYHMWPEVYVGRWISLDSKWLAVD</sequence>
<dbReference type="EMBL" id="BARS01015831">
    <property type="protein sequence ID" value="GAF94866.1"/>
    <property type="molecule type" value="Genomic_DNA"/>
</dbReference>
<feature type="non-terminal residue" evidence="2">
    <location>
        <position position="282"/>
    </location>
</feature>
<protein>
    <recommendedName>
        <fullName evidence="1">Transglutaminase-like domain-containing protein</fullName>
    </recommendedName>
</protein>
<feature type="domain" description="Transglutaminase-like" evidence="1">
    <location>
        <begin position="219"/>
        <end position="278"/>
    </location>
</feature>
<proteinExistence type="predicted"/>
<dbReference type="Gene3D" id="3.10.620.30">
    <property type="match status" value="1"/>
</dbReference>
<evidence type="ECO:0000313" key="2">
    <source>
        <dbReference type="EMBL" id="GAF94866.1"/>
    </source>
</evidence>
<dbReference type="SUPFAM" id="SSF54001">
    <property type="entry name" value="Cysteine proteinases"/>
    <property type="match status" value="1"/>
</dbReference>
<organism evidence="2">
    <name type="scientific">marine sediment metagenome</name>
    <dbReference type="NCBI Taxonomy" id="412755"/>
    <lineage>
        <taxon>unclassified sequences</taxon>
        <taxon>metagenomes</taxon>
        <taxon>ecological metagenomes</taxon>
    </lineage>
</organism>
<name>X0U681_9ZZZZ</name>
<dbReference type="SMART" id="SM00460">
    <property type="entry name" value="TGc"/>
    <property type="match status" value="1"/>
</dbReference>
<reference evidence="2" key="1">
    <citation type="journal article" date="2014" name="Front. Microbiol.">
        <title>High frequency of phylogenetically diverse reductive dehalogenase-homologous genes in deep subseafloor sedimentary metagenomes.</title>
        <authorList>
            <person name="Kawai M."/>
            <person name="Futagami T."/>
            <person name="Toyoda A."/>
            <person name="Takaki Y."/>
            <person name="Nishi S."/>
            <person name="Hori S."/>
            <person name="Arai W."/>
            <person name="Tsubouchi T."/>
            <person name="Morono Y."/>
            <person name="Uchiyama I."/>
            <person name="Ito T."/>
            <person name="Fujiyama A."/>
            <person name="Inagaki F."/>
            <person name="Takami H."/>
        </authorList>
    </citation>
    <scope>NUCLEOTIDE SEQUENCE</scope>
    <source>
        <strain evidence="2">Expedition CK06-06</strain>
    </source>
</reference>
<gene>
    <name evidence="2" type="ORF">S01H1_26139</name>
</gene>
<accession>X0U681</accession>
<dbReference type="PANTHER" id="PTHR33490">
    <property type="entry name" value="BLR5614 PROTEIN-RELATED"/>
    <property type="match status" value="1"/>
</dbReference>
<dbReference type="InterPro" id="IPR038765">
    <property type="entry name" value="Papain-like_cys_pep_sf"/>
</dbReference>
<dbReference type="AlphaFoldDB" id="X0U681"/>
<dbReference type="InterPro" id="IPR002931">
    <property type="entry name" value="Transglutaminase-like"/>
</dbReference>